<dbReference type="SMART" id="SM00046">
    <property type="entry name" value="DAGKc"/>
    <property type="match status" value="1"/>
</dbReference>
<keyword evidence="7" id="KW-0067">ATP-binding</keyword>
<evidence type="ECO:0000256" key="7">
    <source>
        <dbReference type="ARBA" id="ARBA00022840"/>
    </source>
</evidence>
<dbReference type="Pfam" id="PF19279">
    <property type="entry name" value="YegS_C"/>
    <property type="match status" value="1"/>
</dbReference>
<evidence type="ECO:0000256" key="9">
    <source>
        <dbReference type="ARBA" id="ARBA00023209"/>
    </source>
</evidence>
<dbReference type="PANTHER" id="PTHR12358:SF54">
    <property type="entry name" value="SPHINGOSINE KINASE RELATED PROTEIN"/>
    <property type="match status" value="1"/>
</dbReference>
<evidence type="ECO:0000256" key="4">
    <source>
        <dbReference type="ARBA" id="ARBA00022679"/>
    </source>
</evidence>
<dbReference type="InterPro" id="IPR045540">
    <property type="entry name" value="YegS/DAGK_C"/>
</dbReference>
<keyword evidence="13" id="KW-1185">Reference proteome</keyword>
<evidence type="ECO:0000256" key="10">
    <source>
        <dbReference type="ARBA" id="ARBA00023264"/>
    </source>
</evidence>
<evidence type="ECO:0000256" key="3">
    <source>
        <dbReference type="ARBA" id="ARBA00022516"/>
    </source>
</evidence>
<dbReference type="Pfam" id="PF00781">
    <property type="entry name" value="DAGK_cat"/>
    <property type="match status" value="1"/>
</dbReference>
<keyword evidence="5" id="KW-0547">Nucleotide-binding</keyword>
<keyword evidence="6 12" id="KW-0418">Kinase</keyword>
<gene>
    <name evidence="12" type="ORF">ACFYKX_22705</name>
</gene>
<dbReference type="GO" id="GO:0016301">
    <property type="term" value="F:kinase activity"/>
    <property type="evidence" value="ECO:0007669"/>
    <property type="project" value="UniProtKB-KW"/>
</dbReference>
<comment type="caution">
    <text evidence="12">The sequence shown here is derived from an EMBL/GenBank/DDBJ whole genome shotgun (WGS) entry which is preliminary data.</text>
</comment>
<comment type="cofactor">
    <cofactor evidence="1">
        <name>Mg(2+)</name>
        <dbReference type="ChEBI" id="CHEBI:18420"/>
    </cofactor>
</comment>
<dbReference type="PROSITE" id="PS50146">
    <property type="entry name" value="DAGK"/>
    <property type="match status" value="1"/>
</dbReference>
<evidence type="ECO:0000313" key="13">
    <source>
        <dbReference type="Proteomes" id="UP001601059"/>
    </source>
</evidence>
<protein>
    <submittedName>
        <fullName evidence="12">Diacylglycerol/lipid kinase family protein</fullName>
        <ecNumber evidence="12">2.7.1.-</ecNumber>
    </submittedName>
</protein>
<dbReference type="Proteomes" id="UP001601059">
    <property type="component" value="Unassembled WGS sequence"/>
</dbReference>
<organism evidence="12 13">
    <name type="scientific">Cytobacillus spartinae</name>
    <dbReference type="NCBI Taxonomy" id="3299023"/>
    <lineage>
        <taxon>Bacteria</taxon>
        <taxon>Bacillati</taxon>
        <taxon>Bacillota</taxon>
        <taxon>Bacilli</taxon>
        <taxon>Bacillales</taxon>
        <taxon>Bacillaceae</taxon>
        <taxon>Cytobacillus</taxon>
    </lineage>
</organism>
<feature type="domain" description="DAGKc" evidence="11">
    <location>
        <begin position="1"/>
        <end position="136"/>
    </location>
</feature>
<dbReference type="InterPro" id="IPR050187">
    <property type="entry name" value="Lipid_Phosphate_FormReg"/>
</dbReference>
<evidence type="ECO:0000256" key="1">
    <source>
        <dbReference type="ARBA" id="ARBA00001946"/>
    </source>
</evidence>
<dbReference type="NCBIfam" id="TIGR00147">
    <property type="entry name" value="YegS/Rv2252/BmrU family lipid kinase"/>
    <property type="match status" value="1"/>
</dbReference>
<evidence type="ECO:0000259" key="11">
    <source>
        <dbReference type="PROSITE" id="PS50146"/>
    </source>
</evidence>
<dbReference type="Gene3D" id="2.60.200.40">
    <property type="match status" value="1"/>
</dbReference>
<sequence>MKAIYFIINPQARNGYSQKVWAQVEKELCDLKIPYMAFFTKYRGNAQEIVHSIVKKSKGEKIVIVAVGGDGTMNEVVNGVVKYKNVITGFIPGGSGNDFSRGYHIPKDPIAALKLILRQIKKEDQYVDIGRIEHGSDEAFFISSMGAGFDALVSKEANSSRMKGILNRLGLTSFVYVYFLLKNLFTYELKTVEVVIDGKTHLFESTWFVTVSNQPYYGGGMKISPEASPYDGLLDVTVVQKLSRVKLLFVFITVFWAGHTRFREVKFLKGRSIGIQSQNPMDVHVDGEYIGGTPLKIQACHQVLPILKRGIKNEEEVKELTSNDCN</sequence>
<evidence type="ECO:0000313" key="12">
    <source>
        <dbReference type="EMBL" id="MFE8703376.1"/>
    </source>
</evidence>
<dbReference type="RefSeq" id="WP_389363867.1">
    <property type="nucleotide sequence ID" value="NZ_JBIACK010000015.1"/>
</dbReference>
<dbReference type="SUPFAM" id="SSF111331">
    <property type="entry name" value="NAD kinase/diacylglycerol kinase-like"/>
    <property type="match status" value="1"/>
</dbReference>
<dbReference type="EMBL" id="JBIACK010000015">
    <property type="protein sequence ID" value="MFE8703376.1"/>
    <property type="molecule type" value="Genomic_DNA"/>
</dbReference>
<keyword evidence="10" id="KW-1208">Phospholipid metabolism</keyword>
<dbReference type="InterPro" id="IPR005218">
    <property type="entry name" value="Diacylglycerol/lipid_kinase"/>
</dbReference>
<keyword evidence="4 12" id="KW-0808">Transferase</keyword>
<evidence type="ECO:0000256" key="6">
    <source>
        <dbReference type="ARBA" id="ARBA00022777"/>
    </source>
</evidence>
<keyword evidence="3" id="KW-0444">Lipid biosynthesis</keyword>
<accession>A0ABW6KGT7</accession>
<dbReference type="PANTHER" id="PTHR12358">
    <property type="entry name" value="SPHINGOSINE KINASE"/>
    <property type="match status" value="1"/>
</dbReference>
<evidence type="ECO:0000256" key="8">
    <source>
        <dbReference type="ARBA" id="ARBA00023098"/>
    </source>
</evidence>
<dbReference type="EC" id="2.7.1.-" evidence="12"/>
<evidence type="ECO:0000256" key="5">
    <source>
        <dbReference type="ARBA" id="ARBA00022741"/>
    </source>
</evidence>
<keyword evidence="9" id="KW-0594">Phospholipid biosynthesis</keyword>
<evidence type="ECO:0000256" key="2">
    <source>
        <dbReference type="ARBA" id="ARBA00005983"/>
    </source>
</evidence>
<comment type="similarity">
    <text evidence="2">Belongs to the diacylglycerol/lipid kinase family.</text>
</comment>
<proteinExistence type="inferred from homology"/>
<name>A0ABW6KGT7_9BACI</name>
<keyword evidence="8" id="KW-0443">Lipid metabolism</keyword>
<reference evidence="12 13" key="1">
    <citation type="submission" date="2024-08" db="EMBL/GenBank/DDBJ databases">
        <title>Two novel Cytobacillus novel species.</title>
        <authorList>
            <person name="Liu G."/>
        </authorList>
    </citation>
    <scope>NUCLEOTIDE SEQUENCE [LARGE SCALE GENOMIC DNA]</scope>
    <source>
        <strain evidence="12 13">FJAT-54145</strain>
    </source>
</reference>
<dbReference type="InterPro" id="IPR017438">
    <property type="entry name" value="ATP-NAD_kinase_N"/>
</dbReference>
<dbReference type="Gene3D" id="3.40.50.10330">
    <property type="entry name" value="Probable inorganic polyphosphate/atp-NAD kinase, domain 1"/>
    <property type="match status" value="1"/>
</dbReference>
<dbReference type="InterPro" id="IPR016064">
    <property type="entry name" value="NAD/diacylglycerol_kinase_sf"/>
</dbReference>
<dbReference type="InterPro" id="IPR001206">
    <property type="entry name" value="Diacylglycerol_kinase_cat_dom"/>
</dbReference>